<protein>
    <recommendedName>
        <fullName evidence="3">Type I phosphodiesterase / nucleotide pyrophosphatase</fullName>
    </recommendedName>
</protein>
<dbReference type="RefSeq" id="WP_344699048.1">
    <property type="nucleotide sequence ID" value="NZ_BAABBM010000001.1"/>
</dbReference>
<evidence type="ECO:0008006" key="3">
    <source>
        <dbReference type="Google" id="ProtNLM"/>
    </source>
</evidence>
<organism evidence="1 2">
    <name type="scientific">Sphingomonas limnosediminicola</name>
    <dbReference type="NCBI Taxonomy" id="940133"/>
    <lineage>
        <taxon>Bacteria</taxon>
        <taxon>Pseudomonadati</taxon>
        <taxon>Pseudomonadota</taxon>
        <taxon>Alphaproteobacteria</taxon>
        <taxon>Sphingomonadales</taxon>
        <taxon>Sphingomonadaceae</taxon>
        <taxon>Sphingomonas</taxon>
    </lineage>
</organism>
<dbReference type="InterPro" id="IPR002591">
    <property type="entry name" value="Phosphodiest/P_Trfase"/>
</dbReference>
<dbReference type="InterPro" id="IPR017850">
    <property type="entry name" value="Alkaline_phosphatase_core_sf"/>
</dbReference>
<dbReference type="SUPFAM" id="SSF53649">
    <property type="entry name" value="Alkaline phosphatase-like"/>
    <property type="match status" value="1"/>
</dbReference>
<evidence type="ECO:0000313" key="2">
    <source>
        <dbReference type="Proteomes" id="UP001500827"/>
    </source>
</evidence>
<reference evidence="2" key="1">
    <citation type="journal article" date="2019" name="Int. J. Syst. Evol. Microbiol.">
        <title>The Global Catalogue of Microorganisms (GCM) 10K type strain sequencing project: providing services to taxonomists for standard genome sequencing and annotation.</title>
        <authorList>
            <consortium name="The Broad Institute Genomics Platform"/>
            <consortium name="The Broad Institute Genome Sequencing Center for Infectious Disease"/>
            <person name="Wu L."/>
            <person name="Ma J."/>
        </authorList>
    </citation>
    <scope>NUCLEOTIDE SEQUENCE [LARGE SCALE GENOMIC DNA]</scope>
    <source>
        <strain evidence="2">JCM 17543</strain>
    </source>
</reference>
<name>A0ABP7LAH4_9SPHN</name>
<dbReference type="Proteomes" id="UP001500827">
    <property type="component" value="Unassembled WGS sequence"/>
</dbReference>
<gene>
    <name evidence="1" type="ORF">GCM10022276_14880</name>
</gene>
<comment type="caution">
    <text evidence="1">The sequence shown here is derived from an EMBL/GenBank/DDBJ whole genome shotgun (WGS) entry which is preliminary data.</text>
</comment>
<sequence length="508" mass="56036">MIGLDAVSLPFILDNIGKLPTLASLLERGELRKLETPARFLSASVWPTFSSGTPPGRHGQYFPFQWSSANTCYRRVSDPRWSMQFDCQPFWHRVAEAGIPTIAFDIAHALHDERAPCLQITNWSYQSSGEAKSSDPQVLKDLRRRFGRRPIGPEVPVAKTAAQCAAIRDQLIAAVRAKADATLHLMQRPWGLFVTGWYEAHRAGHNLWPVEGDFASAASPDAILAVYEETDRQLGRVLAALDDAGSETSLIVFALHGMEPNRAQDHFLTEILSRLNKLYLGKPFAEDSKAAALNVMAFLRNALPPTLQYRAASMLGERVQDVVVNRALTARRRWDSTPSFPILSGGEGLIRLNVIGREAMGFFQPGSPELVSYVEWLKDRLLELKLPATGERLIEKIIDVDEALPGSRRDFLPDLILQWAPDAPGDRVWSPDIGEIEVTLATGRGGNHNDDAFMVVRGHDAFIESVAPVIDIADLGRAAEQYLLHASSAPSQVDASSSATQPCGQLHR</sequence>
<proteinExistence type="predicted"/>
<dbReference type="Gene3D" id="3.40.720.10">
    <property type="entry name" value="Alkaline Phosphatase, subunit A"/>
    <property type="match status" value="1"/>
</dbReference>
<dbReference type="EMBL" id="BAABBM010000001">
    <property type="protein sequence ID" value="GAA3896927.1"/>
    <property type="molecule type" value="Genomic_DNA"/>
</dbReference>
<keyword evidence="2" id="KW-1185">Reference proteome</keyword>
<dbReference type="Pfam" id="PF01663">
    <property type="entry name" value="Phosphodiest"/>
    <property type="match status" value="1"/>
</dbReference>
<evidence type="ECO:0000313" key="1">
    <source>
        <dbReference type="EMBL" id="GAA3896927.1"/>
    </source>
</evidence>
<accession>A0ABP7LAH4</accession>